<reference evidence="2 3" key="1">
    <citation type="submission" date="2017-08" db="EMBL/GenBank/DDBJ databases">
        <title>Infants hospitalized years apart are colonized by the same room-sourced microbial strains.</title>
        <authorList>
            <person name="Brooks B."/>
            <person name="Olm M.R."/>
            <person name="Firek B.A."/>
            <person name="Baker R."/>
            <person name="Thomas B.C."/>
            <person name="Morowitz M.J."/>
            <person name="Banfield J.F."/>
        </authorList>
    </citation>
    <scope>NUCLEOTIDE SEQUENCE [LARGE SCALE GENOMIC DNA]</scope>
    <source>
        <strain evidence="2">S2_018_000_R2_101</strain>
    </source>
</reference>
<keyword evidence="1" id="KW-0812">Transmembrane</keyword>
<keyword evidence="1" id="KW-1133">Transmembrane helix</keyword>
<protein>
    <submittedName>
        <fullName evidence="2">Uncharacterized protein</fullName>
    </submittedName>
</protein>
<sequence length="182" mass="20381">MMQEGQGKADATDEAIVVRFSRIWITCMVVMGVAITLAFGYAGFNPPPPDSYRVRFALLGYVVNATTWGGIAWAYLLCAAIAGFGVFIGIRRWVDEIAWNVAGDAIRGHWSLWAPQMTWNDIEAVSMREGGLLPWRSKSLLVEYVVNDRIKRAPLPMSNLRRGDVERFLAVAEEHGKYRDDA</sequence>
<evidence type="ECO:0000256" key="1">
    <source>
        <dbReference type="SAM" id="Phobius"/>
    </source>
</evidence>
<feature type="transmembrane region" description="Helical" evidence="1">
    <location>
        <begin position="71"/>
        <end position="90"/>
    </location>
</feature>
<dbReference type="Proteomes" id="UP000249066">
    <property type="component" value="Unassembled WGS sequence"/>
</dbReference>
<comment type="caution">
    <text evidence="2">The sequence shown here is derived from an EMBL/GenBank/DDBJ whole genome shotgun (WGS) entry which is preliminary data.</text>
</comment>
<keyword evidence="1" id="KW-0472">Membrane</keyword>
<dbReference type="EMBL" id="QFNN01000066">
    <property type="protein sequence ID" value="PZO89262.1"/>
    <property type="molecule type" value="Genomic_DNA"/>
</dbReference>
<evidence type="ECO:0000313" key="3">
    <source>
        <dbReference type="Proteomes" id="UP000249066"/>
    </source>
</evidence>
<evidence type="ECO:0000313" key="2">
    <source>
        <dbReference type="EMBL" id="PZO89262.1"/>
    </source>
</evidence>
<accession>A0A2W5A7Q4</accession>
<dbReference type="AlphaFoldDB" id="A0A2W5A7Q4"/>
<organism evidence="2 3">
    <name type="scientific">Sphingomonas sanxanigenens</name>
    <dbReference type="NCBI Taxonomy" id="397260"/>
    <lineage>
        <taxon>Bacteria</taxon>
        <taxon>Pseudomonadati</taxon>
        <taxon>Pseudomonadota</taxon>
        <taxon>Alphaproteobacteria</taxon>
        <taxon>Sphingomonadales</taxon>
        <taxon>Sphingomonadaceae</taxon>
        <taxon>Sphingomonas</taxon>
    </lineage>
</organism>
<proteinExistence type="predicted"/>
<feature type="transmembrane region" description="Helical" evidence="1">
    <location>
        <begin position="23"/>
        <end position="44"/>
    </location>
</feature>
<name>A0A2W5A7Q4_9SPHN</name>
<gene>
    <name evidence="2" type="ORF">DI623_10810</name>
</gene>